<evidence type="ECO:0000256" key="6">
    <source>
        <dbReference type="SAM" id="Phobius"/>
    </source>
</evidence>
<evidence type="ECO:0000313" key="9">
    <source>
        <dbReference type="Proteomes" id="UP000195221"/>
    </source>
</evidence>
<keyword evidence="8" id="KW-0808">Transferase</keyword>
<evidence type="ECO:0000256" key="4">
    <source>
        <dbReference type="ARBA" id="ARBA00022989"/>
    </source>
</evidence>
<dbReference type="EMBL" id="NBTZ01000027">
    <property type="protein sequence ID" value="OTP77928.1"/>
    <property type="molecule type" value="Genomic_DNA"/>
</dbReference>
<dbReference type="Gene3D" id="2.30.30.60">
    <property type="match status" value="1"/>
</dbReference>
<dbReference type="SUPFAM" id="SSF51206">
    <property type="entry name" value="cAMP-binding domain-like"/>
    <property type="match status" value="1"/>
</dbReference>
<name>A0A242N2M9_CABSO</name>
<feature type="transmembrane region" description="Helical" evidence="6">
    <location>
        <begin position="35"/>
        <end position="53"/>
    </location>
</feature>
<dbReference type="Gene3D" id="1.10.287.1260">
    <property type="match status" value="1"/>
</dbReference>
<dbReference type="PANTHER" id="PTHR30566:SF5">
    <property type="entry name" value="MECHANOSENSITIVE ION CHANNEL PROTEIN 1, MITOCHONDRIAL-RELATED"/>
    <property type="match status" value="1"/>
</dbReference>
<dbReference type="PROSITE" id="PS50042">
    <property type="entry name" value="CNMP_BINDING_3"/>
    <property type="match status" value="1"/>
</dbReference>
<evidence type="ECO:0000259" key="7">
    <source>
        <dbReference type="PROSITE" id="PS50042"/>
    </source>
</evidence>
<protein>
    <submittedName>
        <fullName evidence="8">cAMP-dependent protein kinase</fullName>
    </submittedName>
</protein>
<dbReference type="PANTHER" id="PTHR30566">
    <property type="entry name" value="YNAI-RELATED MECHANOSENSITIVE ION CHANNEL"/>
    <property type="match status" value="1"/>
</dbReference>
<dbReference type="GO" id="GO:0005886">
    <property type="term" value="C:plasma membrane"/>
    <property type="evidence" value="ECO:0007669"/>
    <property type="project" value="UniProtKB-SubCell"/>
</dbReference>
<sequence length="494" mass="54010">MKYPLILGFGIVALDVVVWRLRVPPNELIRLFIRLTLFSALSAVLFSSGLNPFTQAPDAAAPERHWLGQIVEIIWWLMGARLLTLSLDTLLLPSTWRKQRLFSDVFGAVVFLAAVVAALGFVLALPVRGLVATSGALAIVLGLAIQSTLSDVFAGIVLNTTEPYSVGDWVMIDDVEGRVVEMNWRATHLLTGQGNTLIVPNAVASKGKISNNSRPANVHGLSLVLEIAPEARPRTVLEALRRALTGCDIILNAPAPYAHMKRTTVNSVQYEVVAFVDNMDKKLAASNELFDLCYRHLASSAIPMRALGVPAPVESTHDAKEALLKRVSLFESLTGDEVKRLATRLSRHEYQEHQVISAPDTVPDSLSIVASGVLSVKFTEPSGEREIARVGPGEAFGEAGLLAGLPMRVSVSTLTPSVLYQLGKEDMTAFLKDHPEVARQMCQLLASRQDRLGKLTTPIPEDHETHQSIFQWLVGKVWHQHSLHDEPHGPSSRQ</sequence>
<evidence type="ECO:0000256" key="2">
    <source>
        <dbReference type="ARBA" id="ARBA00022475"/>
    </source>
</evidence>
<dbReference type="InterPro" id="IPR010920">
    <property type="entry name" value="LSM_dom_sf"/>
</dbReference>
<dbReference type="InterPro" id="IPR018490">
    <property type="entry name" value="cNMP-bd_dom_sf"/>
</dbReference>
<feature type="transmembrane region" description="Helical" evidence="6">
    <location>
        <begin position="105"/>
        <end position="124"/>
    </location>
</feature>
<dbReference type="Pfam" id="PF00924">
    <property type="entry name" value="MS_channel_2nd"/>
    <property type="match status" value="1"/>
</dbReference>
<keyword evidence="3 6" id="KW-0812">Transmembrane</keyword>
<comment type="subcellular location">
    <subcellularLocation>
        <location evidence="1">Cell membrane</location>
        <topology evidence="1">Multi-pass membrane protein</topology>
    </subcellularLocation>
</comment>
<reference evidence="8 9" key="1">
    <citation type="submission" date="2017-03" db="EMBL/GenBank/DDBJ databases">
        <title>Genome analysis of strain PAMC 26577.</title>
        <authorList>
            <person name="Oh H.-M."/>
            <person name="Yang J.-A."/>
        </authorList>
    </citation>
    <scope>NUCLEOTIDE SEQUENCE [LARGE SCALE GENOMIC DNA]</scope>
    <source>
        <strain evidence="8 9">PAMC 26577</strain>
    </source>
</reference>
<proteinExistence type="predicted"/>
<keyword evidence="8" id="KW-0418">Kinase</keyword>
<dbReference type="InterPro" id="IPR016846">
    <property type="entry name" value="cNMP-bd_ion_channel"/>
</dbReference>
<feature type="transmembrane region" description="Helical" evidence="6">
    <location>
        <begin position="73"/>
        <end position="93"/>
    </location>
</feature>
<dbReference type="InterPro" id="IPR000595">
    <property type="entry name" value="cNMP-bd_dom"/>
</dbReference>
<dbReference type="AlphaFoldDB" id="A0A242N2M9"/>
<evidence type="ECO:0000313" key="8">
    <source>
        <dbReference type="EMBL" id="OTP77928.1"/>
    </source>
</evidence>
<gene>
    <name evidence="8" type="ORF">PAMC26577_07340</name>
</gene>
<dbReference type="InterPro" id="IPR006685">
    <property type="entry name" value="MscS_channel_2nd"/>
</dbReference>
<evidence type="ECO:0000256" key="3">
    <source>
        <dbReference type="ARBA" id="ARBA00022692"/>
    </source>
</evidence>
<accession>A0A242N2M9</accession>
<dbReference type="Pfam" id="PF00027">
    <property type="entry name" value="cNMP_binding"/>
    <property type="match status" value="1"/>
</dbReference>
<feature type="transmembrane region" description="Helical" evidence="6">
    <location>
        <begin position="6"/>
        <end position="23"/>
    </location>
</feature>
<keyword evidence="5 6" id="KW-0472">Membrane</keyword>
<keyword evidence="4 6" id="KW-1133">Transmembrane helix</keyword>
<dbReference type="InterPro" id="IPR023408">
    <property type="entry name" value="MscS_beta-dom_sf"/>
</dbReference>
<dbReference type="InterPro" id="IPR014710">
    <property type="entry name" value="RmlC-like_jellyroll"/>
</dbReference>
<dbReference type="GO" id="GO:0008381">
    <property type="term" value="F:mechanosensitive monoatomic ion channel activity"/>
    <property type="evidence" value="ECO:0007669"/>
    <property type="project" value="UniProtKB-ARBA"/>
</dbReference>
<dbReference type="InterPro" id="IPR011066">
    <property type="entry name" value="MscS_channel_C_sf"/>
</dbReference>
<evidence type="ECO:0000256" key="5">
    <source>
        <dbReference type="ARBA" id="ARBA00023136"/>
    </source>
</evidence>
<comment type="caution">
    <text evidence="8">The sequence shown here is derived from an EMBL/GenBank/DDBJ whole genome shotgun (WGS) entry which is preliminary data.</text>
</comment>
<dbReference type="Proteomes" id="UP000195221">
    <property type="component" value="Unassembled WGS sequence"/>
</dbReference>
<dbReference type="GO" id="GO:0016301">
    <property type="term" value="F:kinase activity"/>
    <property type="evidence" value="ECO:0007669"/>
    <property type="project" value="UniProtKB-KW"/>
</dbReference>
<dbReference type="SMART" id="SM00100">
    <property type="entry name" value="cNMP"/>
    <property type="match status" value="1"/>
</dbReference>
<dbReference type="SUPFAM" id="SSF50182">
    <property type="entry name" value="Sm-like ribonucleoproteins"/>
    <property type="match status" value="1"/>
</dbReference>
<dbReference type="Gene3D" id="2.60.120.10">
    <property type="entry name" value="Jelly Rolls"/>
    <property type="match status" value="1"/>
</dbReference>
<evidence type="ECO:0000256" key="1">
    <source>
        <dbReference type="ARBA" id="ARBA00004651"/>
    </source>
</evidence>
<dbReference type="SUPFAM" id="SSF82689">
    <property type="entry name" value="Mechanosensitive channel protein MscS (YggB), C-terminal domain"/>
    <property type="match status" value="1"/>
</dbReference>
<feature type="domain" description="Cyclic nucleotide-binding" evidence="7">
    <location>
        <begin position="329"/>
        <end position="448"/>
    </location>
</feature>
<dbReference type="PIRSF" id="PIRSF026673">
    <property type="entry name" value="UCP026673_ion_chan"/>
    <property type="match status" value="1"/>
</dbReference>
<dbReference type="CDD" id="cd00038">
    <property type="entry name" value="CAP_ED"/>
    <property type="match status" value="1"/>
</dbReference>
<keyword evidence="2" id="KW-1003">Cell membrane</keyword>
<organism evidence="8 9">
    <name type="scientific">Caballeronia sordidicola</name>
    <name type="common">Burkholderia sordidicola</name>
    <dbReference type="NCBI Taxonomy" id="196367"/>
    <lineage>
        <taxon>Bacteria</taxon>
        <taxon>Pseudomonadati</taxon>
        <taxon>Pseudomonadota</taxon>
        <taxon>Betaproteobacteria</taxon>
        <taxon>Burkholderiales</taxon>
        <taxon>Burkholderiaceae</taxon>
        <taxon>Caballeronia</taxon>
    </lineage>
</organism>
<dbReference type="RefSeq" id="WP_075357362.1">
    <property type="nucleotide sequence ID" value="NZ_MSRG01000012.1"/>
</dbReference>